<organism evidence="2 3">
    <name type="scientific">Leishmania braziliensis MHOM/BR/75/M2904</name>
    <dbReference type="NCBI Taxonomy" id="420245"/>
    <lineage>
        <taxon>Eukaryota</taxon>
        <taxon>Discoba</taxon>
        <taxon>Euglenozoa</taxon>
        <taxon>Kinetoplastea</taxon>
        <taxon>Metakinetoplastina</taxon>
        <taxon>Trypanosomatida</taxon>
        <taxon>Trypanosomatidae</taxon>
        <taxon>Leishmaniinae</taxon>
        <taxon>Leishmania</taxon>
        <taxon>Leishmania braziliensis species complex</taxon>
    </lineage>
</organism>
<name>A0A3P3ZA68_LEIBR</name>
<evidence type="ECO:0000313" key="2">
    <source>
        <dbReference type="EMBL" id="SYZ67136.1"/>
    </source>
</evidence>
<reference evidence="2 3" key="1">
    <citation type="submission" date="2018-09" db="EMBL/GenBank/DDBJ databases">
        <authorList>
            <person name="Peiro R."/>
            <person name="Begona"/>
            <person name="Cbmso G."/>
            <person name="Lopez M."/>
            <person name="Gonzalez S."/>
        </authorList>
    </citation>
    <scope>NUCLEOTIDE SEQUENCE [LARGE SCALE GENOMIC DNA]</scope>
</reference>
<feature type="region of interest" description="Disordered" evidence="1">
    <location>
        <begin position="348"/>
        <end position="388"/>
    </location>
</feature>
<accession>A0A3P3ZA68</accession>
<dbReference type="EMBL" id="LS997626">
    <property type="protein sequence ID" value="SYZ67136.1"/>
    <property type="molecule type" value="Genomic_DNA"/>
</dbReference>
<dbReference type="AlphaFoldDB" id="A0A3P3ZA68"/>
<evidence type="ECO:0000256" key="1">
    <source>
        <dbReference type="SAM" id="MobiDB-lite"/>
    </source>
</evidence>
<evidence type="ECO:0000313" key="3">
    <source>
        <dbReference type="Proteomes" id="UP000319462"/>
    </source>
</evidence>
<feature type="compositionally biased region" description="Low complexity" evidence="1">
    <location>
        <begin position="153"/>
        <end position="163"/>
    </location>
</feature>
<feature type="region of interest" description="Disordered" evidence="1">
    <location>
        <begin position="126"/>
        <end position="163"/>
    </location>
</feature>
<protein>
    <submittedName>
        <fullName evidence="2">Hypothetical_protein</fullName>
    </submittedName>
</protein>
<sequence>MYTENSRSPPVTPQLCTERLTRLPICQLTQTCLATYTDTHHRQELMGQQRGKKAAPSKSAAVDATTSVLDPAPFFSLGCATFTDAVAIAKVVSVVLPQHHLRDRSILHATLLKKLLHRTYEPSAEDLAQQELSQQEAHNGGKQDHSAHSSLDSYAAPTSPSSSSTPYVIVHIKSAEVHADTALQVNPRGDVQVNIMVTLVAARLQHGICAGVSEASPFTSCMQVRVPTVAMPAAVAARGNADDVAALLLGGASVSGTDNVSQEDKEVEPSSGDAVVSASTPAAAAAAAAAAKHKCRTGIPENEQLRVTARCLEDESIVPGQAVLLISEPAAMRCIGIRPPRAAPGPFFFTERTPPSAQSSSGAAADEAEATPKRRARKSRASAGGTYGATPARRIVAIECAIPERGGEGDAAAGIRKGSHKRPRTSLNSS</sequence>
<gene>
    <name evidence="2" type="ORF">LBRM2904_27.2040</name>
</gene>
<dbReference type="Proteomes" id="UP000319462">
    <property type="component" value="Chromosome 27"/>
</dbReference>
<feature type="compositionally biased region" description="Low complexity" evidence="1">
    <location>
        <begin position="356"/>
        <end position="365"/>
    </location>
</feature>
<proteinExistence type="predicted"/>
<feature type="region of interest" description="Disordered" evidence="1">
    <location>
        <begin position="406"/>
        <end position="430"/>
    </location>
</feature>